<name>A0A4U5PAX6_STECR</name>
<proteinExistence type="predicted"/>
<gene>
    <name evidence="1" type="ORF">L596_007762</name>
</gene>
<dbReference type="Proteomes" id="UP000298663">
    <property type="component" value="Unassembled WGS sequence"/>
</dbReference>
<organism evidence="1 2">
    <name type="scientific">Steinernema carpocapsae</name>
    <name type="common">Entomopathogenic nematode</name>
    <dbReference type="NCBI Taxonomy" id="34508"/>
    <lineage>
        <taxon>Eukaryota</taxon>
        <taxon>Metazoa</taxon>
        <taxon>Ecdysozoa</taxon>
        <taxon>Nematoda</taxon>
        <taxon>Chromadorea</taxon>
        <taxon>Rhabditida</taxon>
        <taxon>Tylenchina</taxon>
        <taxon>Panagrolaimomorpha</taxon>
        <taxon>Strongyloidoidea</taxon>
        <taxon>Steinernematidae</taxon>
        <taxon>Steinernema</taxon>
    </lineage>
</organism>
<evidence type="ECO:0000313" key="1">
    <source>
        <dbReference type="EMBL" id="TKR93273.1"/>
    </source>
</evidence>
<dbReference type="EMBL" id="AZBU02000002">
    <property type="protein sequence ID" value="TKR93273.1"/>
    <property type="molecule type" value="Genomic_DNA"/>
</dbReference>
<reference evidence="1 2" key="1">
    <citation type="journal article" date="2015" name="Genome Biol.">
        <title>Comparative genomics of Steinernema reveals deeply conserved gene regulatory networks.</title>
        <authorList>
            <person name="Dillman A.R."/>
            <person name="Macchietto M."/>
            <person name="Porter C.F."/>
            <person name="Rogers A."/>
            <person name="Williams B."/>
            <person name="Antoshechkin I."/>
            <person name="Lee M.M."/>
            <person name="Goodwin Z."/>
            <person name="Lu X."/>
            <person name="Lewis E.E."/>
            <person name="Goodrich-Blair H."/>
            <person name="Stock S.P."/>
            <person name="Adams B.J."/>
            <person name="Sternberg P.W."/>
            <person name="Mortazavi A."/>
        </authorList>
    </citation>
    <scope>NUCLEOTIDE SEQUENCE [LARGE SCALE GENOMIC DNA]</scope>
    <source>
        <strain evidence="1 2">ALL</strain>
    </source>
</reference>
<dbReference type="AlphaFoldDB" id="A0A4U5PAX6"/>
<evidence type="ECO:0000313" key="2">
    <source>
        <dbReference type="Proteomes" id="UP000298663"/>
    </source>
</evidence>
<sequence>MLVNRRKIGGKSLPRSFGAVVPVGAVVFRRNFESMLFLAHGRPFCQSSDSISEDTFGRSLVSPSAYMNYFKANTSYLLLW</sequence>
<comment type="caution">
    <text evidence="1">The sequence shown here is derived from an EMBL/GenBank/DDBJ whole genome shotgun (WGS) entry which is preliminary data.</text>
</comment>
<keyword evidence="2" id="KW-1185">Reference proteome</keyword>
<reference evidence="1 2" key="2">
    <citation type="journal article" date="2019" name="G3 (Bethesda)">
        <title>Hybrid Assembly of the Genome of the Entomopathogenic Nematode Steinernema carpocapsae Identifies the X-Chromosome.</title>
        <authorList>
            <person name="Serra L."/>
            <person name="Macchietto M."/>
            <person name="Macias-Munoz A."/>
            <person name="McGill C.J."/>
            <person name="Rodriguez I.M."/>
            <person name="Rodriguez B."/>
            <person name="Murad R."/>
            <person name="Mortazavi A."/>
        </authorList>
    </citation>
    <scope>NUCLEOTIDE SEQUENCE [LARGE SCALE GENOMIC DNA]</scope>
    <source>
        <strain evidence="1 2">ALL</strain>
    </source>
</reference>
<protein>
    <submittedName>
        <fullName evidence="1">Uncharacterized protein</fullName>
    </submittedName>
</protein>
<accession>A0A4U5PAX6</accession>